<accession>A0A7W4IJF1</accession>
<protein>
    <recommendedName>
        <fullName evidence="1">Putative membrane protein insertion efficiency factor</fullName>
    </recommendedName>
</protein>
<dbReference type="EMBL" id="JABEQO010000005">
    <property type="protein sequence ID" value="MBB2163990.1"/>
    <property type="molecule type" value="Genomic_DNA"/>
</dbReference>
<sequence>MIRPVRAATVWTLVGAIRVYQRFVSPLLGPNCRFVPSCSEYAQDAIRTYGPLRGAILAGWRILRCNPWNIGGYDPVPTRQQAHASCCPSPRSSSPAVLPTDNESLAGR</sequence>
<evidence type="ECO:0000256" key="2">
    <source>
        <dbReference type="SAM" id="MobiDB-lite"/>
    </source>
</evidence>
<dbReference type="GO" id="GO:0005886">
    <property type="term" value="C:plasma membrane"/>
    <property type="evidence" value="ECO:0007669"/>
    <property type="project" value="UniProtKB-SubCell"/>
</dbReference>
<dbReference type="PANTHER" id="PTHR33383:SF1">
    <property type="entry name" value="MEMBRANE PROTEIN INSERTION EFFICIENCY FACTOR-RELATED"/>
    <property type="match status" value="1"/>
</dbReference>
<organism evidence="3 6">
    <name type="scientific">Gluconacetobacter dulcium</name>
    <dbReference type="NCBI Taxonomy" id="2729096"/>
    <lineage>
        <taxon>Bacteria</taxon>
        <taxon>Pseudomonadati</taxon>
        <taxon>Pseudomonadota</taxon>
        <taxon>Alphaproteobacteria</taxon>
        <taxon>Acetobacterales</taxon>
        <taxon>Acetobacteraceae</taxon>
        <taxon>Gluconacetobacter</taxon>
    </lineage>
</organism>
<keyword evidence="1" id="KW-1003">Cell membrane</keyword>
<dbReference type="NCBIfam" id="TIGR00278">
    <property type="entry name" value="membrane protein insertion efficiency factor YidD"/>
    <property type="match status" value="1"/>
</dbReference>
<reference evidence="5 6" key="1">
    <citation type="submission" date="2020-04" db="EMBL/GenBank/DDBJ databases">
        <title>Description of novel Gluconacetobacter.</title>
        <authorList>
            <person name="Sombolestani A."/>
        </authorList>
    </citation>
    <scope>NUCLEOTIDE SEQUENCE [LARGE SCALE GENOMIC DNA]</scope>
    <source>
        <strain evidence="4 5">LMG 1728</strain>
        <strain evidence="3 6">LMG 1731</strain>
    </source>
</reference>
<dbReference type="RefSeq" id="WP_182972733.1">
    <property type="nucleotide sequence ID" value="NZ_JABEQN010000003.1"/>
</dbReference>
<comment type="subcellular location">
    <subcellularLocation>
        <location evidence="1">Cell membrane</location>
        <topology evidence="1">Peripheral membrane protein</topology>
        <orientation evidence="1">Cytoplasmic side</orientation>
    </subcellularLocation>
</comment>
<evidence type="ECO:0000313" key="4">
    <source>
        <dbReference type="EMBL" id="MBB2192694.1"/>
    </source>
</evidence>
<dbReference type="InterPro" id="IPR002696">
    <property type="entry name" value="Membr_insert_effic_factor_YidD"/>
</dbReference>
<feature type="compositionally biased region" description="Low complexity" evidence="2">
    <location>
        <begin position="85"/>
        <end position="95"/>
    </location>
</feature>
<dbReference type="Pfam" id="PF01809">
    <property type="entry name" value="YidD"/>
    <property type="match status" value="1"/>
</dbReference>
<evidence type="ECO:0000313" key="5">
    <source>
        <dbReference type="Proteomes" id="UP000540490"/>
    </source>
</evidence>
<proteinExistence type="inferred from homology"/>
<evidence type="ECO:0000313" key="3">
    <source>
        <dbReference type="EMBL" id="MBB2163990.1"/>
    </source>
</evidence>
<dbReference type="SMART" id="SM01234">
    <property type="entry name" value="Haemolytic"/>
    <property type="match status" value="1"/>
</dbReference>
<feature type="region of interest" description="Disordered" evidence="2">
    <location>
        <begin position="79"/>
        <end position="108"/>
    </location>
</feature>
<evidence type="ECO:0000256" key="1">
    <source>
        <dbReference type="HAMAP-Rule" id="MF_00386"/>
    </source>
</evidence>
<comment type="similarity">
    <text evidence="1">Belongs to the UPF0161 family.</text>
</comment>
<evidence type="ECO:0000313" key="6">
    <source>
        <dbReference type="Proteomes" id="UP000561077"/>
    </source>
</evidence>
<comment type="caution">
    <text evidence="3">The sequence shown here is derived from an EMBL/GenBank/DDBJ whole genome shotgun (WGS) entry which is preliminary data.</text>
</comment>
<keyword evidence="1" id="KW-0472">Membrane</keyword>
<dbReference type="EMBL" id="JABEQN010000003">
    <property type="protein sequence ID" value="MBB2192694.1"/>
    <property type="molecule type" value="Genomic_DNA"/>
</dbReference>
<dbReference type="Proteomes" id="UP000540490">
    <property type="component" value="Unassembled WGS sequence"/>
</dbReference>
<dbReference type="Proteomes" id="UP000561077">
    <property type="component" value="Unassembled WGS sequence"/>
</dbReference>
<dbReference type="AlphaFoldDB" id="A0A7W4IJF1"/>
<name>A0A7W4IJF1_9PROT</name>
<keyword evidence="5" id="KW-1185">Reference proteome</keyword>
<comment type="function">
    <text evidence="1">Could be involved in insertion of integral membrane proteins into the membrane.</text>
</comment>
<dbReference type="HAMAP" id="MF_00386">
    <property type="entry name" value="UPF0161_YidD"/>
    <property type="match status" value="1"/>
</dbReference>
<gene>
    <name evidence="3" type="primary">yidD</name>
    <name evidence="4" type="ORF">HLH25_03400</name>
    <name evidence="3" type="ORF">HLH26_05460</name>
</gene>
<dbReference type="PANTHER" id="PTHR33383">
    <property type="entry name" value="MEMBRANE PROTEIN INSERTION EFFICIENCY FACTOR-RELATED"/>
    <property type="match status" value="1"/>
</dbReference>